<dbReference type="STRING" id="754436.JCM19237_3904"/>
<evidence type="ECO:0000256" key="5">
    <source>
        <dbReference type="ARBA" id="ARBA00022679"/>
    </source>
</evidence>
<feature type="domain" description="GGDEF" evidence="14">
    <location>
        <begin position="395"/>
        <end position="519"/>
    </location>
</feature>
<dbReference type="InterPro" id="IPR043128">
    <property type="entry name" value="Rev_trsase/Diguanyl_cyclase"/>
</dbReference>
<reference evidence="15 16" key="1">
    <citation type="journal article" date="2014" name="Genome Announc.">
        <title>Draft Genome Sequences of Two Vibrionaceae Species, Vibrio ponticus C121 and Photobacterium aphoticum C119, Isolated as Coral Reef Microbiota.</title>
        <authorList>
            <person name="Al-saari N."/>
            <person name="Meirelles P.M."/>
            <person name="Mino S."/>
            <person name="Suda W."/>
            <person name="Oshima K."/>
            <person name="Hattori M."/>
            <person name="Ohkuma M."/>
            <person name="Thompson F.L."/>
            <person name="Gomez-Gil B."/>
            <person name="Sawabe T."/>
            <person name="Sawabe T."/>
        </authorList>
    </citation>
    <scope>NUCLEOTIDE SEQUENCE [LARGE SCALE GENOMIC DNA]</scope>
    <source>
        <strain evidence="15 16">JCM 19237</strain>
    </source>
</reference>
<keyword evidence="7" id="KW-0663">Pyridoxal phosphate</keyword>
<evidence type="ECO:0000259" key="14">
    <source>
        <dbReference type="PROSITE" id="PS50887"/>
    </source>
</evidence>
<dbReference type="NCBIfam" id="TIGR00254">
    <property type="entry name" value="GGDEF"/>
    <property type="match status" value="1"/>
</dbReference>
<dbReference type="GO" id="GO:0046872">
    <property type="term" value="F:metal ion binding"/>
    <property type="evidence" value="ECO:0007669"/>
    <property type="project" value="UniProtKB-KW"/>
</dbReference>
<comment type="similarity">
    <text evidence="3">Belongs to the NMT1/THI5 family.</text>
</comment>
<sequence>MLRLFFCLLFGCLSLPSWAQDSVTLQLRWSHQAQFAGYYMAKAKGFYQAQGLDVTLRPNQAGTLPLQQVLEGQAEFAVGNSEVLIGFSQGLPVRAMAAIFQQSPAVLLTPANSPIHSVQNMREKRIRLSPGTADAELIHLLAKHNIRLHELQHIPATGHDTDLHRQDVDVFNGYITNEPFYFAQQGVDVRIFNPADHGIHYYSDVLFTHSEFADKHPVLVERFLSASLQGWAYALAHPDETVEHILTHYDTGKSRAHLYHELQYAVALIKADTVTIGHMSLTRWQHIADSLAEIGLIPPIEMTSRFFFTPPQGIMWADILPWAVIGLGGLLTSSALCLYFYRANRLLQQTVISSQEATAHAERGIRIDPLTGIANRYALLERIQHVIEKKRITQSQPALLFIDLNRFKSVNDTFGHDAGDQVLQHFCHRISGSVLAYDGFFARLAGDEFVVLLKTACQSTSQQLADAITEQAAQPFHIGNQVIHIGASVGITFYHDGDCPQRFLSRADKAMYRHKKARQ</sequence>
<evidence type="ECO:0000256" key="6">
    <source>
        <dbReference type="ARBA" id="ARBA00022723"/>
    </source>
</evidence>
<evidence type="ECO:0000256" key="2">
    <source>
        <dbReference type="ARBA" id="ARBA00004948"/>
    </source>
</evidence>
<dbReference type="Gene3D" id="3.40.190.10">
    <property type="entry name" value="Periplasmic binding protein-like II"/>
    <property type="match status" value="2"/>
</dbReference>
<evidence type="ECO:0000256" key="8">
    <source>
        <dbReference type="ARBA" id="ARBA00022977"/>
    </source>
</evidence>
<keyword evidence="12" id="KW-1133">Transmembrane helix</keyword>
<dbReference type="InterPro" id="IPR000160">
    <property type="entry name" value="GGDEF_dom"/>
</dbReference>
<dbReference type="CDD" id="cd01949">
    <property type="entry name" value="GGDEF"/>
    <property type="match status" value="1"/>
</dbReference>
<dbReference type="PANTHER" id="PTHR31528:SF1">
    <property type="entry name" value="4-AMINO-5-HYDROXYMETHYL-2-METHYLPYRIMIDINE PHOSPHATE SYNTHASE THI11-RELATED"/>
    <property type="match status" value="1"/>
</dbReference>
<evidence type="ECO:0000256" key="3">
    <source>
        <dbReference type="ARBA" id="ARBA00009406"/>
    </source>
</evidence>
<feature type="signal peptide" evidence="13">
    <location>
        <begin position="1"/>
        <end position="19"/>
    </location>
</feature>
<feature type="transmembrane region" description="Helical" evidence="12">
    <location>
        <begin position="319"/>
        <end position="341"/>
    </location>
</feature>
<evidence type="ECO:0000313" key="16">
    <source>
        <dbReference type="Proteomes" id="UP000029227"/>
    </source>
</evidence>
<dbReference type="eggNOG" id="COG2199">
    <property type="taxonomic scope" value="Bacteria"/>
</dbReference>
<evidence type="ECO:0000256" key="11">
    <source>
        <dbReference type="ARBA" id="ARBA00048179"/>
    </source>
</evidence>
<dbReference type="AlphaFoldDB" id="A0A090QX31"/>
<dbReference type="SUPFAM" id="SSF55073">
    <property type="entry name" value="Nucleotide cyclase"/>
    <property type="match status" value="1"/>
</dbReference>
<keyword evidence="13" id="KW-0732">Signal</keyword>
<accession>A0A090QX31</accession>
<dbReference type="InterPro" id="IPR027939">
    <property type="entry name" value="NMT1/THI5"/>
</dbReference>
<comment type="caution">
    <text evidence="15">The sequence shown here is derived from an EMBL/GenBank/DDBJ whole genome shotgun (WGS) entry which is preliminary data.</text>
</comment>
<evidence type="ECO:0000256" key="12">
    <source>
        <dbReference type="SAM" id="Phobius"/>
    </source>
</evidence>
<dbReference type="EMBL" id="BBMN01000013">
    <property type="protein sequence ID" value="GAL06838.1"/>
    <property type="molecule type" value="Genomic_DNA"/>
</dbReference>
<comment type="pathway">
    <text evidence="2">Cofactor biosynthesis; thiamine diphosphate biosynthesis.</text>
</comment>
<dbReference type="SMART" id="SM00267">
    <property type="entry name" value="GGDEF"/>
    <property type="match status" value="1"/>
</dbReference>
<dbReference type="PROSITE" id="PS50887">
    <property type="entry name" value="GGDEF"/>
    <property type="match status" value="1"/>
</dbReference>
<comment type="catalytic activity">
    <reaction evidence="11">
        <text>N(6)-(pyridoxal phosphate)-L-lysyl-[4-amino-5-hydroxymethyl-2-methylpyrimidine phosphate synthase] + L-histidyl-[4-amino-5-hydroxymethyl-2-methylpyrimidine phosphate synthase] + 2 Fe(3+) + 4 H2O = L-lysyl-[4-amino-5-hydroxymethyl-2-methylpyrimidine phosphate synthase] + (2S)-2-amino-5-hydroxy-4-oxopentanoyl-[4-amino-5-hydroxymethyl-2-methylpyrimidine phosphate synthase] + 4-amino-2-methyl-5-(phosphooxymethyl)pyrimidine + 3-oxopropanoate + 2 Fe(2+) + 2 H(+)</text>
        <dbReference type="Rhea" id="RHEA:65756"/>
        <dbReference type="Rhea" id="RHEA-COMP:16892"/>
        <dbReference type="Rhea" id="RHEA-COMP:16893"/>
        <dbReference type="Rhea" id="RHEA-COMP:16894"/>
        <dbReference type="Rhea" id="RHEA-COMP:16895"/>
        <dbReference type="ChEBI" id="CHEBI:15377"/>
        <dbReference type="ChEBI" id="CHEBI:15378"/>
        <dbReference type="ChEBI" id="CHEBI:29033"/>
        <dbReference type="ChEBI" id="CHEBI:29034"/>
        <dbReference type="ChEBI" id="CHEBI:29969"/>
        <dbReference type="ChEBI" id="CHEBI:29979"/>
        <dbReference type="ChEBI" id="CHEBI:33190"/>
        <dbReference type="ChEBI" id="CHEBI:58354"/>
        <dbReference type="ChEBI" id="CHEBI:143915"/>
        <dbReference type="ChEBI" id="CHEBI:157692"/>
    </reaction>
    <physiologicalReaction direction="left-to-right" evidence="11">
        <dbReference type="Rhea" id="RHEA:65757"/>
    </physiologicalReaction>
</comment>
<dbReference type="Proteomes" id="UP000029227">
    <property type="component" value="Unassembled WGS sequence"/>
</dbReference>
<evidence type="ECO:0000256" key="1">
    <source>
        <dbReference type="ARBA" id="ARBA00003469"/>
    </source>
</evidence>
<dbReference type="Gene3D" id="3.30.70.270">
    <property type="match status" value="1"/>
</dbReference>
<protein>
    <recommendedName>
        <fullName evidence="10">Thiamine pyrimidine synthase</fullName>
    </recommendedName>
</protein>
<proteinExistence type="inferred from homology"/>
<comment type="function">
    <text evidence="1">Responsible for the formation of the pyrimidine heterocycle in the thiamine biosynthesis pathway. Catalyzes the formation of hydroxymethylpyrimidine phosphate (HMP-P) from histidine and pyridoxal phosphate (PLP). The protein uses PLP and the active site histidine to form HMP-P, generating an inactive enzyme. The enzyme can only undergo a single turnover, which suggests it is a suicide enzyme.</text>
</comment>
<evidence type="ECO:0000256" key="4">
    <source>
        <dbReference type="ARBA" id="ARBA00011738"/>
    </source>
</evidence>
<keyword evidence="6" id="KW-0479">Metal-binding</keyword>
<dbReference type="Pfam" id="PF09084">
    <property type="entry name" value="NMT1"/>
    <property type="match status" value="1"/>
</dbReference>
<dbReference type="GO" id="GO:0016740">
    <property type="term" value="F:transferase activity"/>
    <property type="evidence" value="ECO:0007669"/>
    <property type="project" value="UniProtKB-KW"/>
</dbReference>
<evidence type="ECO:0000256" key="13">
    <source>
        <dbReference type="SAM" id="SignalP"/>
    </source>
</evidence>
<organism evidence="15 16">
    <name type="scientific">Photobacterium aphoticum</name>
    <dbReference type="NCBI Taxonomy" id="754436"/>
    <lineage>
        <taxon>Bacteria</taxon>
        <taxon>Pseudomonadati</taxon>
        <taxon>Pseudomonadota</taxon>
        <taxon>Gammaproteobacteria</taxon>
        <taxon>Vibrionales</taxon>
        <taxon>Vibrionaceae</taxon>
        <taxon>Photobacterium</taxon>
    </lineage>
</organism>
<evidence type="ECO:0000256" key="7">
    <source>
        <dbReference type="ARBA" id="ARBA00022898"/>
    </source>
</evidence>
<keyword evidence="12" id="KW-0812">Transmembrane</keyword>
<dbReference type="Pfam" id="PF00990">
    <property type="entry name" value="GGDEF"/>
    <property type="match status" value="1"/>
</dbReference>
<evidence type="ECO:0000313" key="15">
    <source>
        <dbReference type="EMBL" id="GAL06838.1"/>
    </source>
</evidence>
<dbReference type="PANTHER" id="PTHR31528">
    <property type="entry name" value="4-AMINO-5-HYDROXYMETHYL-2-METHYLPYRIMIDINE PHOSPHATE SYNTHASE THI11-RELATED"/>
    <property type="match status" value="1"/>
</dbReference>
<keyword evidence="8" id="KW-0784">Thiamine biosynthesis</keyword>
<comment type="subunit">
    <text evidence="4">Homodimer.</text>
</comment>
<dbReference type="eggNOG" id="COG0715">
    <property type="taxonomic scope" value="Bacteria"/>
</dbReference>
<keyword evidence="12" id="KW-0472">Membrane</keyword>
<gene>
    <name evidence="15" type="ORF">JCM19237_3904</name>
</gene>
<dbReference type="InterPro" id="IPR029787">
    <property type="entry name" value="Nucleotide_cyclase"/>
</dbReference>
<keyword evidence="9" id="KW-0408">Iron</keyword>
<dbReference type="SUPFAM" id="SSF53850">
    <property type="entry name" value="Periplasmic binding protein-like II"/>
    <property type="match status" value="1"/>
</dbReference>
<dbReference type="GO" id="GO:0009228">
    <property type="term" value="P:thiamine biosynthetic process"/>
    <property type="evidence" value="ECO:0007669"/>
    <property type="project" value="UniProtKB-KW"/>
</dbReference>
<evidence type="ECO:0000256" key="9">
    <source>
        <dbReference type="ARBA" id="ARBA00023004"/>
    </source>
</evidence>
<feature type="chain" id="PRO_5001862378" description="Thiamine pyrimidine synthase" evidence="13">
    <location>
        <begin position="20"/>
        <end position="519"/>
    </location>
</feature>
<name>A0A090QX31_9GAMM</name>
<evidence type="ECO:0000256" key="10">
    <source>
        <dbReference type="ARBA" id="ARBA00033171"/>
    </source>
</evidence>
<keyword evidence="5" id="KW-0808">Transferase</keyword>
<dbReference type="InterPro" id="IPR015168">
    <property type="entry name" value="SsuA/THI5"/>
</dbReference>